<dbReference type="Gene3D" id="2.130.10.120">
    <property type="entry name" value="Prolyl oligopeptidase, N-terminal domain"/>
    <property type="match status" value="1"/>
</dbReference>
<dbReference type="InterPro" id="IPR023302">
    <property type="entry name" value="Pept_S9A_N"/>
</dbReference>
<dbReference type="InterPro" id="IPR002470">
    <property type="entry name" value="Peptidase_S9A"/>
</dbReference>
<keyword evidence="4" id="KW-0720">Serine protease</keyword>
<evidence type="ECO:0000313" key="7">
    <source>
        <dbReference type="EMBL" id="CAB4832963.1"/>
    </source>
</evidence>
<evidence type="ECO:0000259" key="6">
    <source>
        <dbReference type="Pfam" id="PF02897"/>
    </source>
</evidence>
<dbReference type="EMBL" id="CAFBPM010000002">
    <property type="protein sequence ID" value="CAB5010180.1"/>
    <property type="molecule type" value="Genomic_DNA"/>
</dbReference>
<dbReference type="GO" id="GO:0006508">
    <property type="term" value="P:proteolysis"/>
    <property type="evidence" value="ECO:0007669"/>
    <property type="project" value="UniProtKB-KW"/>
</dbReference>
<dbReference type="PANTHER" id="PTHR11757">
    <property type="entry name" value="PROTEASE FAMILY S9A OLIGOPEPTIDASE"/>
    <property type="match status" value="1"/>
</dbReference>
<dbReference type="InterPro" id="IPR001375">
    <property type="entry name" value="Peptidase_S9_cat"/>
</dbReference>
<proteinExistence type="inferred from homology"/>
<keyword evidence="3" id="KW-0378">Hydrolase</keyword>
<reference evidence="9" key="1">
    <citation type="submission" date="2020-05" db="EMBL/GenBank/DDBJ databases">
        <authorList>
            <person name="Chiriac C."/>
            <person name="Salcher M."/>
            <person name="Ghai R."/>
            <person name="Kavagutti S V."/>
        </authorList>
    </citation>
    <scope>NUCLEOTIDE SEQUENCE</scope>
</reference>
<dbReference type="PRINTS" id="PR00862">
    <property type="entry name" value="PROLIGOPTASE"/>
</dbReference>
<evidence type="ECO:0000256" key="1">
    <source>
        <dbReference type="ARBA" id="ARBA00005228"/>
    </source>
</evidence>
<dbReference type="EMBL" id="CAFABE010000081">
    <property type="protein sequence ID" value="CAB4832963.1"/>
    <property type="molecule type" value="Genomic_DNA"/>
</dbReference>
<organism evidence="9">
    <name type="scientific">freshwater metagenome</name>
    <dbReference type="NCBI Taxonomy" id="449393"/>
    <lineage>
        <taxon>unclassified sequences</taxon>
        <taxon>metagenomes</taxon>
        <taxon>ecological metagenomes</taxon>
    </lineage>
</organism>
<evidence type="ECO:0000256" key="3">
    <source>
        <dbReference type="ARBA" id="ARBA00022801"/>
    </source>
</evidence>
<gene>
    <name evidence="7" type="ORF">UFOPK3164_01403</name>
    <name evidence="8" type="ORF">UFOPK3427_01536</name>
    <name evidence="9" type="ORF">UFOPK4112_00262</name>
</gene>
<dbReference type="Pfam" id="PF00326">
    <property type="entry name" value="Peptidase_S9"/>
    <property type="match status" value="1"/>
</dbReference>
<evidence type="ECO:0000259" key="5">
    <source>
        <dbReference type="Pfam" id="PF00326"/>
    </source>
</evidence>
<dbReference type="InterPro" id="IPR002471">
    <property type="entry name" value="Pept_S9_AS"/>
</dbReference>
<dbReference type="SUPFAM" id="SSF53474">
    <property type="entry name" value="alpha/beta-Hydrolases"/>
    <property type="match status" value="1"/>
</dbReference>
<dbReference type="PANTHER" id="PTHR11757:SF19">
    <property type="entry name" value="PROLYL ENDOPEPTIDASE-LIKE"/>
    <property type="match status" value="1"/>
</dbReference>
<evidence type="ECO:0000256" key="4">
    <source>
        <dbReference type="ARBA" id="ARBA00022825"/>
    </source>
</evidence>
<dbReference type="SUPFAM" id="SSF50993">
    <property type="entry name" value="Peptidase/esterase 'gauge' domain"/>
    <property type="match status" value="1"/>
</dbReference>
<feature type="domain" description="Peptidase S9A N-terminal" evidence="6">
    <location>
        <begin position="8"/>
        <end position="432"/>
    </location>
</feature>
<dbReference type="AlphaFoldDB" id="A0A6J7PXD7"/>
<accession>A0A6J7PXD7</accession>
<keyword evidence="2" id="KW-0645">Protease</keyword>
<name>A0A6J7PXD7_9ZZZZ</name>
<evidence type="ECO:0000313" key="9">
    <source>
        <dbReference type="EMBL" id="CAB5010180.1"/>
    </source>
</evidence>
<dbReference type="EMBL" id="CAFBLT010000002">
    <property type="protein sequence ID" value="CAB4881587.1"/>
    <property type="molecule type" value="Genomic_DNA"/>
</dbReference>
<dbReference type="InterPro" id="IPR029058">
    <property type="entry name" value="AB_hydrolase_fold"/>
</dbReference>
<evidence type="ECO:0000256" key="2">
    <source>
        <dbReference type="ARBA" id="ARBA00022670"/>
    </source>
</evidence>
<evidence type="ECO:0000313" key="8">
    <source>
        <dbReference type="EMBL" id="CAB4881587.1"/>
    </source>
</evidence>
<sequence length="726" mass="81012">MNPSPLTPPLAQSLPVSTTMHGDTRVDEFSWLRERDNPDVIAYIAAENAFTEESLAHLAPLRSGLFNEIKSRIVETDMSVPVRRGPYWYYSRTVEDLNYPIFCRRPFENESIPPLVIEATQQEEILFDENIGAEGHDFYSVGIVSTSPDHMVLAIAVDTVGNERHELTFRRLDGQENPPEVIRDVAYGFAWSNDSATVFYTRIDEAWRPFQLWRHRIGTDPDTDVLVLEEPDARFNIGLGRTRDEQVLVVTSSSSTTTETYFLAADNPEADLEILCPRINGVEHSVEHLTTKQGEQWWLRLTNQDGAEDFRLDASPHSQGAPDWKTVIAHRPKVRLEGIDTFATFLVLSERENAETQLRIIPFTDDRQFLGDDLTEKSWVIVADEQPQTTWIGQNAENDTEVLRICQDSLVMPHTVSQISLASKEVTILKQQEIPGGYNPNDYVTYRSWATGADGAKIPLSIVHLRSLLGPEGVPGDAPLTPAPCLLYGYGSYEISIDPSFSTARMSLLERGVVFVIAHIRGGGELGRHWYDQGRLSQKTNTFDDFIAAADHLIERGVTTPDQLAARGGSAGGLLVGAVANRGPDRFCALLAEVPFVDALNSMLDPSLPLTVGEYEEWGNPSDDEEAYQTIRSYSPYENIVGKNPDGSPHRYPPLLITAGLNDTRVGYWEPAKFVARLRSLNIENPVLLRTEMGAGHGGPSGRYDSWKDEAYVLSWLLEQLEVATA</sequence>
<dbReference type="Gene3D" id="3.40.50.1820">
    <property type="entry name" value="alpha/beta hydrolase"/>
    <property type="match status" value="1"/>
</dbReference>
<dbReference type="PROSITE" id="PS00708">
    <property type="entry name" value="PRO_ENDOPEP_SER"/>
    <property type="match status" value="1"/>
</dbReference>
<comment type="similarity">
    <text evidence="1">Belongs to the peptidase S9A family.</text>
</comment>
<dbReference type="GO" id="GO:0004252">
    <property type="term" value="F:serine-type endopeptidase activity"/>
    <property type="evidence" value="ECO:0007669"/>
    <property type="project" value="InterPro"/>
</dbReference>
<feature type="domain" description="Peptidase S9 prolyl oligopeptidase catalytic" evidence="5">
    <location>
        <begin position="499"/>
        <end position="722"/>
    </location>
</feature>
<dbReference type="InterPro" id="IPR051543">
    <property type="entry name" value="Serine_Peptidase_S9A"/>
</dbReference>
<dbReference type="Pfam" id="PF02897">
    <property type="entry name" value="Peptidase_S9_N"/>
    <property type="match status" value="1"/>
</dbReference>
<protein>
    <submittedName>
        <fullName evidence="9">Unannotated protein</fullName>
    </submittedName>
</protein>